<feature type="transmembrane region" description="Helical" evidence="2">
    <location>
        <begin position="215"/>
        <end position="236"/>
    </location>
</feature>
<reference evidence="3" key="1">
    <citation type="submission" date="2020-08" db="EMBL/GenBank/DDBJ databases">
        <title>Multicomponent nature underlies the extraordinary mechanical properties of spider dragline silk.</title>
        <authorList>
            <person name="Kono N."/>
            <person name="Nakamura H."/>
            <person name="Mori M."/>
            <person name="Yoshida Y."/>
            <person name="Ohtoshi R."/>
            <person name="Malay A.D."/>
            <person name="Moran D.A.P."/>
            <person name="Tomita M."/>
            <person name="Numata K."/>
            <person name="Arakawa K."/>
        </authorList>
    </citation>
    <scope>NUCLEOTIDE SEQUENCE</scope>
</reference>
<keyword evidence="2" id="KW-1133">Transmembrane helix</keyword>
<feature type="transmembrane region" description="Helical" evidence="2">
    <location>
        <begin position="172"/>
        <end position="194"/>
    </location>
</feature>
<dbReference type="AlphaFoldDB" id="A0A8X7CAQ1"/>
<keyword evidence="4" id="KW-1185">Reference proteome</keyword>
<feature type="transmembrane region" description="Helical" evidence="2">
    <location>
        <begin position="45"/>
        <end position="63"/>
    </location>
</feature>
<feature type="transmembrane region" description="Helical" evidence="2">
    <location>
        <begin position="137"/>
        <end position="160"/>
    </location>
</feature>
<comment type="caution">
    <text evidence="3">The sequence shown here is derived from an EMBL/GenBank/DDBJ whole genome shotgun (WGS) entry which is preliminary data.</text>
</comment>
<proteinExistence type="predicted"/>
<protein>
    <recommendedName>
        <fullName evidence="5">Transmembrane protein</fullName>
    </recommendedName>
</protein>
<accession>A0A8X7CAQ1</accession>
<feature type="transmembrane region" description="Helical" evidence="2">
    <location>
        <begin position="256"/>
        <end position="281"/>
    </location>
</feature>
<evidence type="ECO:0000256" key="1">
    <source>
        <dbReference type="SAM" id="MobiDB-lite"/>
    </source>
</evidence>
<evidence type="ECO:0000313" key="4">
    <source>
        <dbReference type="Proteomes" id="UP000886998"/>
    </source>
</evidence>
<gene>
    <name evidence="3" type="primary">AVEN_161730_1</name>
    <name evidence="3" type="ORF">TNIN_120621</name>
</gene>
<keyword evidence="2" id="KW-0472">Membrane</keyword>
<name>A0A8X7CAQ1_9ARAC</name>
<dbReference type="EMBL" id="BMAV01014212">
    <property type="protein sequence ID" value="GFY62433.1"/>
    <property type="molecule type" value="Genomic_DNA"/>
</dbReference>
<organism evidence="3 4">
    <name type="scientific">Trichonephila inaurata madagascariensis</name>
    <dbReference type="NCBI Taxonomy" id="2747483"/>
    <lineage>
        <taxon>Eukaryota</taxon>
        <taxon>Metazoa</taxon>
        <taxon>Ecdysozoa</taxon>
        <taxon>Arthropoda</taxon>
        <taxon>Chelicerata</taxon>
        <taxon>Arachnida</taxon>
        <taxon>Araneae</taxon>
        <taxon>Araneomorphae</taxon>
        <taxon>Entelegynae</taxon>
        <taxon>Araneoidea</taxon>
        <taxon>Nephilidae</taxon>
        <taxon>Trichonephila</taxon>
        <taxon>Trichonephila inaurata</taxon>
    </lineage>
</organism>
<dbReference type="OrthoDB" id="5818871at2759"/>
<feature type="compositionally biased region" description="Basic and acidic residues" evidence="1">
    <location>
        <begin position="384"/>
        <end position="396"/>
    </location>
</feature>
<dbReference type="PANTHER" id="PTHR38553:SF1">
    <property type="entry name" value="G PROTEIN-COUPLED RECEPTOR"/>
    <property type="match status" value="1"/>
</dbReference>
<evidence type="ECO:0008006" key="5">
    <source>
        <dbReference type="Google" id="ProtNLM"/>
    </source>
</evidence>
<feature type="transmembrane region" description="Helical" evidence="2">
    <location>
        <begin position="75"/>
        <end position="95"/>
    </location>
</feature>
<keyword evidence="2" id="KW-0812">Transmembrane</keyword>
<feature type="region of interest" description="Disordered" evidence="1">
    <location>
        <begin position="378"/>
        <end position="402"/>
    </location>
</feature>
<dbReference type="PANTHER" id="PTHR38553">
    <property type="entry name" value="PROTEIN CBG19621"/>
    <property type="match status" value="1"/>
</dbReference>
<dbReference type="Proteomes" id="UP000886998">
    <property type="component" value="Unassembled WGS sequence"/>
</dbReference>
<evidence type="ECO:0000256" key="2">
    <source>
        <dbReference type="SAM" id="Phobius"/>
    </source>
</evidence>
<evidence type="ECO:0000313" key="3">
    <source>
        <dbReference type="EMBL" id="GFY62433.1"/>
    </source>
</evidence>
<sequence length="432" mass="49226">MTMENFWHNLLPHNYRNASWENKSTDIVVKGCFDYYDTTACVRNFILTFLGLFSLLMCTLRISKLHILHHPQIHQYLVFYSACFELIFLIVKWIAVNSLYQMEYAASYLKMIQFVLLCHFHWSLVSRILHQQKLINWIIVPLLVGFLSFFSFVTALGLLSHFTPSEECLAPHWTLLSLAEFVGIQLYVVAGVYITRKINSVSALDSFKWEQKRDLWSVIIVYEFSSASSLVYFASLRALGSSTTGCSEIFNYAQNIYSPVYATFMVIKYLLPIWVMLFIFYPTRGCLSSEDQRLLGCSLDGSTTSVFSPGTRFLDSYKQLILPIQNVFVSENPGLRRSASSPAIFTKPNLTPISEESSILPPSRIAYFGYGAMDSVRSQPETANVHESRTRSRHDSGMPSTGVKYKTYQVPVSLNHCADEMESVTPSSVERA</sequence>